<name>A0AAV9BSK2_ACOGR</name>
<sequence>MEESTIHSSMNKALSTEESGWTKYFDDFRSSSQTENVSIFCTSGPGGSSLVSDAASCVAAASKTPATSKKLSKRRRWRKDVVEEDPLEDTASSLFNSPKVGHDLNENQRKKHDNTEKTKEGIASGDSLEVNGDETEEMAFVGRGNDCIELKKEDFVCSICPC</sequence>
<evidence type="ECO:0000256" key="1">
    <source>
        <dbReference type="SAM" id="MobiDB-lite"/>
    </source>
</evidence>
<protein>
    <submittedName>
        <fullName evidence="2">Uncharacterized protein</fullName>
    </submittedName>
</protein>
<dbReference type="InterPro" id="IPR039280">
    <property type="entry name" value="VUP"/>
</dbReference>
<dbReference type="GO" id="GO:0010089">
    <property type="term" value="P:xylem development"/>
    <property type="evidence" value="ECO:0007669"/>
    <property type="project" value="InterPro"/>
</dbReference>
<accession>A0AAV9BSK2</accession>
<evidence type="ECO:0000313" key="2">
    <source>
        <dbReference type="EMBL" id="KAK1279690.1"/>
    </source>
</evidence>
<dbReference type="PANTHER" id="PTHR33974">
    <property type="entry name" value="VASCULAR-RELATED UNKNOWN PROTEIN 1-RELATED"/>
    <property type="match status" value="1"/>
</dbReference>
<reference evidence="2" key="1">
    <citation type="journal article" date="2023" name="Nat. Commun.">
        <title>Diploid and tetraploid genomes of Acorus and the evolution of monocots.</title>
        <authorList>
            <person name="Ma L."/>
            <person name="Liu K.W."/>
            <person name="Li Z."/>
            <person name="Hsiao Y.Y."/>
            <person name="Qi Y."/>
            <person name="Fu T."/>
            <person name="Tang G.D."/>
            <person name="Zhang D."/>
            <person name="Sun W.H."/>
            <person name="Liu D.K."/>
            <person name="Li Y."/>
            <person name="Chen G.Z."/>
            <person name="Liu X.D."/>
            <person name="Liao X.Y."/>
            <person name="Jiang Y.T."/>
            <person name="Yu X."/>
            <person name="Hao Y."/>
            <person name="Huang J."/>
            <person name="Zhao X.W."/>
            <person name="Ke S."/>
            <person name="Chen Y.Y."/>
            <person name="Wu W.L."/>
            <person name="Hsu J.L."/>
            <person name="Lin Y.F."/>
            <person name="Huang M.D."/>
            <person name="Li C.Y."/>
            <person name="Huang L."/>
            <person name="Wang Z.W."/>
            <person name="Zhao X."/>
            <person name="Zhong W.Y."/>
            <person name="Peng D.H."/>
            <person name="Ahmad S."/>
            <person name="Lan S."/>
            <person name="Zhang J.S."/>
            <person name="Tsai W.C."/>
            <person name="Van de Peer Y."/>
            <person name="Liu Z.J."/>
        </authorList>
    </citation>
    <scope>NUCLEOTIDE SEQUENCE</scope>
    <source>
        <strain evidence="2">SCP</strain>
    </source>
</reference>
<dbReference type="EMBL" id="JAUJYN010000001">
    <property type="protein sequence ID" value="KAK1279690.1"/>
    <property type="molecule type" value="Genomic_DNA"/>
</dbReference>
<comment type="caution">
    <text evidence="2">The sequence shown here is derived from an EMBL/GenBank/DDBJ whole genome shotgun (WGS) entry which is preliminary data.</text>
</comment>
<feature type="compositionally biased region" description="Basic and acidic residues" evidence="1">
    <location>
        <begin position="100"/>
        <end position="120"/>
    </location>
</feature>
<proteinExistence type="predicted"/>
<dbReference type="PANTHER" id="PTHR33974:SF2">
    <property type="entry name" value="VASCULAR-RELATED UNKNOWN PROTEIN 1"/>
    <property type="match status" value="1"/>
</dbReference>
<dbReference type="Proteomes" id="UP001179952">
    <property type="component" value="Unassembled WGS sequence"/>
</dbReference>
<reference evidence="2" key="2">
    <citation type="submission" date="2023-06" db="EMBL/GenBank/DDBJ databases">
        <authorList>
            <person name="Ma L."/>
            <person name="Liu K.-W."/>
            <person name="Li Z."/>
            <person name="Hsiao Y.-Y."/>
            <person name="Qi Y."/>
            <person name="Fu T."/>
            <person name="Tang G."/>
            <person name="Zhang D."/>
            <person name="Sun W.-H."/>
            <person name="Liu D.-K."/>
            <person name="Li Y."/>
            <person name="Chen G.-Z."/>
            <person name="Liu X.-D."/>
            <person name="Liao X.-Y."/>
            <person name="Jiang Y.-T."/>
            <person name="Yu X."/>
            <person name="Hao Y."/>
            <person name="Huang J."/>
            <person name="Zhao X.-W."/>
            <person name="Ke S."/>
            <person name="Chen Y.-Y."/>
            <person name="Wu W.-L."/>
            <person name="Hsu J.-L."/>
            <person name="Lin Y.-F."/>
            <person name="Huang M.-D."/>
            <person name="Li C.-Y."/>
            <person name="Huang L."/>
            <person name="Wang Z.-W."/>
            <person name="Zhao X."/>
            <person name="Zhong W.-Y."/>
            <person name="Peng D.-H."/>
            <person name="Ahmad S."/>
            <person name="Lan S."/>
            <person name="Zhang J.-S."/>
            <person name="Tsai W.-C."/>
            <person name="Van De Peer Y."/>
            <person name="Liu Z.-J."/>
        </authorList>
    </citation>
    <scope>NUCLEOTIDE SEQUENCE</scope>
    <source>
        <strain evidence="2">SCP</strain>
        <tissue evidence="2">Leaves</tissue>
    </source>
</reference>
<dbReference type="AlphaFoldDB" id="A0AAV9BSK2"/>
<evidence type="ECO:0000313" key="3">
    <source>
        <dbReference type="Proteomes" id="UP001179952"/>
    </source>
</evidence>
<organism evidence="2 3">
    <name type="scientific">Acorus gramineus</name>
    <name type="common">Dwarf sweet flag</name>
    <dbReference type="NCBI Taxonomy" id="55184"/>
    <lineage>
        <taxon>Eukaryota</taxon>
        <taxon>Viridiplantae</taxon>
        <taxon>Streptophyta</taxon>
        <taxon>Embryophyta</taxon>
        <taxon>Tracheophyta</taxon>
        <taxon>Spermatophyta</taxon>
        <taxon>Magnoliopsida</taxon>
        <taxon>Liliopsida</taxon>
        <taxon>Acoraceae</taxon>
        <taxon>Acorus</taxon>
    </lineage>
</organism>
<feature type="region of interest" description="Disordered" evidence="1">
    <location>
        <begin position="64"/>
        <end position="131"/>
    </location>
</feature>
<gene>
    <name evidence="2" type="ORF">QJS04_geneDACA019888</name>
</gene>
<keyword evidence="3" id="KW-1185">Reference proteome</keyword>